<protein>
    <submittedName>
        <fullName evidence="1">Uncharacterized protein</fullName>
    </submittedName>
</protein>
<dbReference type="Proteomes" id="UP000790709">
    <property type="component" value="Unassembled WGS sequence"/>
</dbReference>
<accession>A0ACB8B1F0</accession>
<name>A0ACB8B1F0_9AGAM</name>
<dbReference type="EMBL" id="MU266751">
    <property type="protein sequence ID" value="KAH7918673.1"/>
    <property type="molecule type" value="Genomic_DNA"/>
</dbReference>
<keyword evidence="2" id="KW-1185">Reference proteome</keyword>
<comment type="caution">
    <text evidence="1">The sequence shown here is derived from an EMBL/GenBank/DDBJ whole genome shotgun (WGS) entry which is preliminary data.</text>
</comment>
<reference evidence="1" key="1">
    <citation type="journal article" date="2021" name="New Phytol.">
        <title>Evolutionary innovations through gain and loss of genes in the ectomycorrhizal Boletales.</title>
        <authorList>
            <person name="Wu G."/>
            <person name="Miyauchi S."/>
            <person name="Morin E."/>
            <person name="Kuo A."/>
            <person name="Drula E."/>
            <person name="Varga T."/>
            <person name="Kohler A."/>
            <person name="Feng B."/>
            <person name="Cao Y."/>
            <person name="Lipzen A."/>
            <person name="Daum C."/>
            <person name="Hundley H."/>
            <person name="Pangilinan J."/>
            <person name="Johnson J."/>
            <person name="Barry K."/>
            <person name="LaButti K."/>
            <person name="Ng V."/>
            <person name="Ahrendt S."/>
            <person name="Min B."/>
            <person name="Choi I.G."/>
            <person name="Park H."/>
            <person name="Plett J.M."/>
            <person name="Magnuson J."/>
            <person name="Spatafora J.W."/>
            <person name="Nagy L.G."/>
            <person name="Henrissat B."/>
            <person name="Grigoriev I.V."/>
            <person name="Yang Z.L."/>
            <person name="Xu J."/>
            <person name="Martin F.M."/>
        </authorList>
    </citation>
    <scope>NUCLEOTIDE SEQUENCE</scope>
    <source>
        <strain evidence="1">KUC20120723A-06</strain>
    </source>
</reference>
<organism evidence="1 2">
    <name type="scientific">Leucogyrophana mollusca</name>
    <dbReference type="NCBI Taxonomy" id="85980"/>
    <lineage>
        <taxon>Eukaryota</taxon>
        <taxon>Fungi</taxon>
        <taxon>Dikarya</taxon>
        <taxon>Basidiomycota</taxon>
        <taxon>Agaricomycotina</taxon>
        <taxon>Agaricomycetes</taxon>
        <taxon>Agaricomycetidae</taxon>
        <taxon>Boletales</taxon>
        <taxon>Boletales incertae sedis</taxon>
        <taxon>Leucogyrophana</taxon>
    </lineage>
</organism>
<evidence type="ECO:0000313" key="2">
    <source>
        <dbReference type="Proteomes" id="UP000790709"/>
    </source>
</evidence>
<gene>
    <name evidence="1" type="ORF">BV22DRAFT_1115377</name>
</gene>
<evidence type="ECO:0000313" key="1">
    <source>
        <dbReference type="EMBL" id="KAH7918673.1"/>
    </source>
</evidence>
<sequence>MSVTVRLSLQRSLAVPRLQGRRRLHPYTTPSTGEPEKITEKDEKLVPEDPPLPLLQRPLGVKDRPLPIVKTWADTREELMDQHTRLEQRHHLVKEATKGYFTDLNATRRHGGKTWIAPTVMIREDKALYFPNIVGSSLDKKRNQHTTDLCQGRVSVISMLNTRMSEIHVNGFVSPTNARFLSNPLYRYVQVNLQENLLKSFLVSLFLSSIAKTVPPELHPTYLVSSQNMEFVREQLGMVNKHVGYVYLVDENLKIRWAGCADAKIEETNALQQCTGILLNRLEKKPPVATSS</sequence>
<proteinExistence type="predicted"/>